<feature type="compositionally biased region" description="Basic residues" evidence="1">
    <location>
        <begin position="9"/>
        <end position="18"/>
    </location>
</feature>
<evidence type="ECO:0000256" key="1">
    <source>
        <dbReference type="SAM" id="MobiDB-lite"/>
    </source>
</evidence>
<comment type="caution">
    <text evidence="2">The sequence shown here is derived from an EMBL/GenBank/DDBJ whole genome shotgun (WGS) entry which is preliminary data.</text>
</comment>
<sequence>MPKDELAGQRRRRHRRVSRPATGGDPQRALQRLDEAETTDADWAGAGGTDDPRTKAVERDRWWQEQRPPHWE</sequence>
<gene>
    <name evidence="2" type="ORF">FGL98_02245</name>
</gene>
<proteinExistence type="predicted"/>
<evidence type="ECO:0000313" key="3">
    <source>
        <dbReference type="Proteomes" id="UP000320244"/>
    </source>
</evidence>
<evidence type="ECO:0000313" key="2">
    <source>
        <dbReference type="EMBL" id="TWP38627.1"/>
    </source>
</evidence>
<feature type="region of interest" description="Disordered" evidence="1">
    <location>
        <begin position="1"/>
        <end position="72"/>
    </location>
</feature>
<keyword evidence="3" id="KW-1185">Reference proteome</keyword>
<dbReference type="AlphaFoldDB" id="A0A563E7Y9"/>
<feature type="compositionally biased region" description="Basic and acidic residues" evidence="1">
    <location>
        <begin position="50"/>
        <end position="72"/>
    </location>
</feature>
<dbReference type="EMBL" id="VCQV01000002">
    <property type="protein sequence ID" value="TWP38627.1"/>
    <property type="molecule type" value="Genomic_DNA"/>
</dbReference>
<organism evidence="2 3">
    <name type="scientific">Leekyejoonella antrihumi</name>
    <dbReference type="NCBI Taxonomy" id="1660198"/>
    <lineage>
        <taxon>Bacteria</taxon>
        <taxon>Bacillati</taxon>
        <taxon>Actinomycetota</taxon>
        <taxon>Actinomycetes</taxon>
        <taxon>Micrococcales</taxon>
        <taxon>Dermacoccaceae</taxon>
        <taxon>Leekyejoonella</taxon>
    </lineage>
</organism>
<reference evidence="2 3" key="2">
    <citation type="submission" date="2019-08" db="EMBL/GenBank/DDBJ databases">
        <title>Jejuicoccus antrihumi gen. nov., sp. nov., a new member of the family Dermacoccaceae isolated from a cave.</title>
        <authorList>
            <person name="Schumann P."/>
            <person name="Kim I.S."/>
        </authorList>
    </citation>
    <scope>NUCLEOTIDE SEQUENCE [LARGE SCALE GENOMIC DNA]</scope>
    <source>
        <strain evidence="2 3">C5-26</strain>
    </source>
</reference>
<name>A0A563E7Y9_9MICO</name>
<accession>A0A563E7Y9</accession>
<dbReference type="Proteomes" id="UP000320244">
    <property type="component" value="Unassembled WGS sequence"/>
</dbReference>
<dbReference type="RefSeq" id="WP_146315030.1">
    <property type="nucleotide sequence ID" value="NZ_VCQV01000002.1"/>
</dbReference>
<reference evidence="2 3" key="1">
    <citation type="submission" date="2019-05" db="EMBL/GenBank/DDBJ databases">
        <authorList>
            <person name="Lee S.D."/>
        </authorList>
    </citation>
    <scope>NUCLEOTIDE SEQUENCE [LARGE SCALE GENOMIC DNA]</scope>
    <source>
        <strain evidence="2 3">C5-26</strain>
    </source>
</reference>
<protein>
    <submittedName>
        <fullName evidence="2">Uncharacterized protein</fullName>
    </submittedName>
</protein>